<accession>A0AAD7E6Y7</accession>
<evidence type="ECO:0000313" key="4">
    <source>
        <dbReference type="EMBL" id="KAJ7230617.1"/>
    </source>
</evidence>
<name>A0AAD7E6Y7_9AGAR</name>
<evidence type="ECO:0000256" key="1">
    <source>
        <dbReference type="SAM" id="Phobius"/>
    </source>
</evidence>
<dbReference type="Pfam" id="PF01370">
    <property type="entry name" value="Epimerase"/>
    <property type="match status" value="1"/>
</dbReference>
<gene>
    <name evidence="4" type="ORF">GGX14DRAFT_411540</name>
</gene>
<dbReference type="Gene3D" id="3.40.50.720">
    <property type="entry name" value="NAD(P)-binding Rossmann-like Domain"/>
    <property type="match status" value="1"/>
</dbReference>
<dbReference type="InterPro" id="IPR050177">
    <property type="entry name" value="Lipid_A_modif_metabolic_enz"/>
</dbReference>
<keyword evidence="1" id="KW-1133">Transmembrane helix</keyword>
<dbReference type="Pfam" id="PF03016">
    <property type="entry name" value="Exostosin_GT47"/>
    <property type="match status" value="1"/>
</dbReference>
<dbReference type="InterPro" id="IPR001509">
    <property type="entry name" value="Epimerase_deHydtase"/>
</dbReference>
<dbReference type="InterPro" id="IPR036291">
    <property type="entry name" value="NAD(P)-bd_dom_sf"/>
</dbReference>
<feature type="domain" description="NAD-dependent epimerase/dehydratase" evidence="2">
    <location>
        <begin position="73"/>
        <end position="303"/>
    </location>
</feature>
<sequence>MANGRRRFIFIVFLFVCTVFSILFFRAIPEEDINVEPVPELGNFDEDLAHSGFDQGNLQTPLRIPTELPARRILVTGGGGNIGKQLVRRLLLSQYSVTVIDLVFEPSEHGYPEAAYIAWITADIRNSTALDQALTSDVVGVIHLAAVSRVFWCLANEPDCMDINVQGTAAILSALERKSESFRPWFILASSRAVYGRNPTSPDVDVPSTIYGFSKLKAEQRVQGHARHANAAGSRIFYATILRLSSVYGSLYDHKDRLVSAFVSRALAHQTLQIIGGQQEIDFLHIHDCIDAFILAVARLERKTKKAARSQVLVEIFDVTGSKATVRQLLDKVLVLTRSKSPIQTLPQDNRFSMHYLEDSVTLLPEYTAKIRLDSGLIRLVGLYLKESVAYLEQKVQGCASDSPPHVVANRDLLKLHGCTANLLMAVEGQIYSLAFDRNPKRQEAPDDMGPGTPDDYGSIWVVSELIIPDLLKVHIESRDGKFFVQLQAVRDYAAHVLGIYSPSLPEFARGFVFDHVELEDIGSDRAISEWEIIINEQDGAFKLVLPDSGYQVFPPRRFDGWFSWIDVEADVYSFRLIPICCPSPPPLPFYEQDPIQHSIHFDRYSKERPFDKTIPQTLCLRAKTALARVQDAIEYLDDVSRAGIPPNTRFMGDASGWVNKELLACANDCNHPTICMDTDDCACVEALFCPPPQRFPFLHRLGITYPPLDDRNSSLPEIVEQTSWMSVLRPEAARYLSTDPSWPSVHIAAVDTTSESLRGPRLESVARLLDRDCFSADASMEMALRGRGRTSASQADIVFQPYYHARMWTGEGETENLLDRLESNYPNHAGQVAIPLTYDWGLCLFFTWTIWDVRIRFSIPSAFKNVLAWSVMGDLNSPCYRPHQDILIPPRSCRTRELRPAFSDPARIGAPVDRTYLAFFHGTTWGQGGTLRRKLVCNRPLPNQGLTRFEESRAGMGVGHLPLPRPKWDKPRSHDDYVSILNSTIFCAVPPGVAGWAPRIEDAIFAGCIPVMFDDTSHLPFWEMLDWSKFSVRVFTHEVQYLEEILMSYSMQEIQHMQANLLHVRDILMYPLDDEHEDMLVTRSPLSFALHQTQLRLLTRWPISGPEFYPSSVDVS</sequence>
<dbReference type="SUPFAM" id="SSF51735">
    <property type="entry name" value="NAD(P)-binding Rossmann-fold domains"/>
    <property type="match status" value="1"/>
</dbReference>
<keyword evidence="5" id="KW-1185">Reference proteome</keyword>
<evidence type="ECO:0000313" key="5">
    <source>
        <dbReference type="Proteomes" id="UP001219525"/>
    </source>
</evidence>
<comment type="caution">
    <text evidence="4">The sequence shown here is derived from an EMBL/GenBank/DDBJ whole genome shotgun (WGS) entry which is preliminary data.</text>
</comment>
<protein>
    <recommendedName>
        <fullName evidence="6">Exostosin GT47 domain-containing protein</fullName>
    </recommendedName>
</protein>
<dbReference type="PANTHER" id="PTHR43245:SF23">
    <property type="entry name" value="NAD(P)-BINDING DOMAIN-CONTAINING PROTEIN"/>
    <property type="match status" value="1"/>
</dbReference>
<dbReference type="InterPro" id="IPR040911">
    <property type="entry name" value="Exostosin_GT47"/>
</dbReference>
<dbReference type="EMBL" id="JARJCW010000001">
    <property type="protein sequence ID" value="KAJ7230617.1"/>
    <property type="molecule type" value="Genomic_DNA"/>
</dbReference>
<reference evidence="4" key="1">
    <citation type="submission" date="2023-03" db="EMBL/GenBank/DDBJ databases">
        <title>Massive genome expansion in bonnet fungi (Mycena s.s.) driven by repeated elements and novel gene families across ecological guilds.</title>
        <authorList>
            <consortium name="Lawrence Berkeley National Laboratory"/>
            <person name="Harder C.B."/>
            <person name="Miyauchi S."/>
            <person name="Viragh M."/>
            <person name="Kuo A."/>
            <person name="Thoen E."/>
            <person name="Andreopoulos B."/>
            <person name="Lu D."/>
            <person name="Skrede I."/>
            <person name="Drula E."/>
            <person name="Henrissat B."/>
            <person name="Morin E."/>
            <person name="Kohler A."/>
            <person name="Barry K."/>
            <person name="LaButti K."/>
            <person name="Morin E."/>
            <person name="Salamov A."/>
            <person name="Lipzen A."/>
            <person name="Mereny Z."/>
            <person name="Hegedus B."/>
            <person name="Baldrian P."/>
            <person name="Stursova M."/>
            <person name="Weitz H."/>
            <person name="Taylor A."/>
            <person name="Grigoriev I.V."/>
            <person name="Nagy L.G."/>
            <person name="Martin F."/>
            <person name="Kauserud H."/>
        </authorList>
    </citation>
    <scope>NUCLEOTIDE SEQUENCE</scope>
    <source>
        <strain evidence="4">9144</strain>
    </source>
</reference>
<feature type="transmembrane region" description="Helical" evidence="1">
    <location>
        <begin position="7"/>
        <end position="28"/>
    </location>
</feature>
<dbReference type="Proteomes" id="UP001219525">
    <property type="component" value="Unassembled WGS sequence"/>
</dbReference>
<dbReference type="AlphaFoldDB" id="A0AAD7E6Y7"/>
<evidence type="ECO:0008006" key="6">
    <source>
        <dbReference type="Google" id="ProtNLM"/>
    </source>
</evidence>
<feature type="domain" description="Exostosin GT47" evidence="3">
    <location>
        <begin position="872"/>
        <end position="1049"/>
    </location>
</feature>
<keyword evidence="1" id="KW-0472">Membrane</keyword>
<evidence type="ECO:0000259" key="2">
    <source>
        <dbReference type="Pfam" id="PF01370"/>
    </source>
</evidence>
<proteinExistence type="predicted"/>
<dbReference type="PANTHER" id="PTHR43245">
    <property type="entry name" value="BIFUNCTIONAL POLYMYXIN RESISTANCE PROTEIN ARNA"/>
    <property type="match status" value="1"/>
</dbReference>
<dbReference type="CDD" id="cd08946">
    <property type="entry name" value="SDR_e"/>
    <property type="match status" value="1"/>
</dbReference>
<keyword evidence="1" id="KW-0812">Transmembrane</keyword>
<organism evidence="4 5">
    <name type="scientific">Mycena pura</name>
    <dbReference type="NCBI Taxonomy" id="153505"/>
    <lineage>
        <taxon>Eukaryota</taxon>
        <taxon>Fungi</taxon>
        <taxon>Dikarya</taxon>
        <taxon>Basidiomycota</taxon>
        <taxon>Agaricomycotina</taxon>
        <taxon>Agaricomycetes</taxon>
        <taxon>Agaricomycetidae</taxon>
        <taxon>Agaricales</taxon>
        <taxon>Marasmiineae</taxon>
        <taxon>Mycenaceae</taxon>
        <taxon>Mycena</taxon>
    </lineage>
</organism>
<evidence type="ECO:0000259" key="3">
    <source>
        <dbReference type="Pfam" id="PF03016"/>
    </source>
</evidence>